<feature type="compositionally biased region" description="Basic and acidic residues" evidence="1">
    <location>
        <begin position="424"/>
        <end position="435"/>
    </location>
</feature>
<feature type="compositionally biased region" description="Polar residues" evidence="1">
    <location>
        <begin position="409"/>
        <end position="418"/>
    </location>
</feature>
<feature type="compositionally biased region" description="Basic and acidic residues" evidence="1">
    <location>
        <begin position="774"/>
        <end position="787"/>
    </location>
</feature>
<feature type="compositionally biased region" description="Low complexity" evidence="1">
    <location>
        <begin position="923"/>
        <end position="935"/>
    </location>
</feature>
<dbReference type="OrthoDB" id="3946221at2759"/>
<feature type="region of interest" description="Disordered" evidence="1">
    <location>
        <begin position="35"/>
        <end position="381"/>
    </location>
</feature>
<feature type="compositionally biased region" description="Basic and acidic residues" evidence="1">
    <location>
        <begin position="625"/>
        <end position="643"/>
    </location>
</feature>
<reference evidence="2" key="2">
    <citation type="journal article" date="2023" name="IMA Fungus">
        <title>Comparative genomic study of the Penicillium genus elucidates a diverse pangenome and 15 lateral gene transfer events.</title>
        <authorList>
            <person name="Petersen C."/>
            <person name="Sorensen T."/>
            <person name="Nielsen M.R."/>
            <person name="Sondergaard T.E."/>
            <person name="Sorensen J.L."/>
            <person name="Fitzpatrick D.A."/>
            <person name="Frisvad J.C."/>
            <person name="Nielsen K.L."/>
        </authorList>
    </citation>
    <scope>NUCLEOTIDE SEQUENCE</scope>
    <source>
        <strain evidence="2">IBT 21917</strain>
    </source>
</reference>
<feature type="compositionally biased region" description="Polar residues" evidence="1">
    <location>
        <begin position="37"/>
        <end position="50"/>
    </location>
</feature>
<feature type="compositionally biased region" description="Basic and acidic residues" evidence="1">
    <location>
        <begin position="671"/>
        <end position="696"/>
    </location>
</feature>
<feature type="compositionally biased region" description="Basic and acidic residues" evidence="1">
    <location>
        <begin position="951"/>
        <end position="962"/>
    </location>
</feature>
<feature type="compositionally biased region" description="Basic and acidic residues" evidence="1">
    <location>
        <begin position="295"/>
        <end position="307"/>
    </location>
</feature>
<dbReference type="AlphaFoldDB" id="A0A9W9LHJ3"/>
<feature type="compositionally biased region" description="Basic and acidic residues" evidence="1">
    <location>
        <begin position="732"/>
        <end position="749"/>
    </location>
</feature>
<comment type="caution">
    <text evidence="2">The sequence shown here is derived from an EMBL/GenBank/DDBJ whole genome shotgun (WGS) entry which is preliminary data.</text>
</comment>
<feature type="region of interest" description="Disordered" evidence="1">
    <location>
        <begin position="1032"/>
        <end position="1118"/>
    </location>
</feature>
<reference evidence="2" key="1">
    <citation type="submission" date="2022-11" db="EMBL/GenBank/DDBJ databases">
        <authorList>
            <person name="Petersen C."/>
        </authorList>
    </citation>
    <scope>NUCLEOTIDE SEQUENCE</scope>
    <source>
        <strain evidence="2">IBT 21917</strain>
    </source>
</reference>
<feature type="compositionally biased region" description="Basic and acidic residues" evidence="1">
    <location>
        <begin position="273"/>
        <end position="284"/>
    </location>
</feature>
<feature type="compositionally biased region" description="Low complexity" evidence="1">
    <location>
        <begin position="1077"/>
        <end position="1089"/>
    </location>
</feature>
<feature type="compositionally biased region" description="Acidic residues" evidence="1">
    <location>
        <begin position="583"/>
        <end position="603"/>
    </location>
</feature>
<name>A0A9W9LHJ3_9EURO</name>
<evidence type="ECO:0000256" key="1">
    <source>
        <dbReference type="SAM" id="MobiDB-lite"/>
    </source>
</evidence>
<feature type="compositionally biased region" description="Low complexity" evidence="1">
    <location>
        <begin position="171"/>
        <end position="186"/>
    </location>
</feature>
<feature type="compositionally biased region" description="Acidic residues" evidence="1">
    <location>
        <begin position="659"/>
        <end position="670"/>
    </location>
</feature>
<feature type="compositionally biased region" description="Acidic residues" evidence="1">
    <location>
        <begin position="718"/>
        <end position="731"/>
    </location>
</feature>
<proteinExistence type="predicted"/>
<evidence type="ECO:0000313" key="3">
    <source>
        <dbReference type="Proteomes" id="UP001146351"/>
    </source>
</evidence>
<gene>
    <name evidence="2" type="ORF">N7492_008708</name>
</gene>
<feature type="region of interest" description="Disordered" evidence="1">
    <location>
        <begin position="403"/>
        <end position="505"/>
    </location>
</feature>
<evidence type="ECO:0008006" key="4">
    <source>
        <dbReference type="Google" id="ProtNLM"/>
    </source>
</evidence>
<feature type="region of interest" description="Disordered" evidence="1">
    <location>
        <begin position="1"/>
        <end position="22"/>
    </location>
</feature>
<feature type="region of interest" description="Disordered" evidence="1">
    <location>
        <begin position="902"/>
        <end position="1017"/>
    </location>
</feature>
<sequence length="1240" mass="138013">MSITSRSQSSSPDILGPPGDAEYLISSPIKPFVGRQSWVSPVNPRRQQTPAKRRRVSLSPAKSAHSIRFDDVLLPGSPTMKLDGRQRSLSPEKIQPEGDVSPWRIRVTLEATQDENEGGPSPKRSRPSTFTTKVPLKDERSPLIEKTPVRRRGRPRKSDLPLQSGSPWPGSPGNTPGPQGTTPQNGKRGRPRKGTPRPNAQDMDIDDKPTPALSIEPEYHASPMDTTADVVAEPGRHWSPGNLLAEGGYDSDSLGADDLPVAEFTMPTAPIQPERDNNAGREYGRASYDTPVIGDTEHHFQDNDENIHSTPSKMPSPSRDRTVSSIRSSRLAGHTSSPRTYPTPTPTSSLEDENHGMGFDDGHGVADEPLQSEDAGPAENHEEFDSIMESEGFTMISLDTLPSAKQHGLGSSTRTATDNPAKILQDRENGRIGERLKRKLPGTIHDLRNDKQSSARSSPAGEGRSPVPNTLARKSPPANVPYPDLPAVISPAKAASSPKRKPLTSLSKLVRVGMALQGPFRPPENAWAGDSNVNRKERLEDIFGTFSPDTRRELRAAMALGQELATRQTQAEKETEATAAEDRELESENYEEDDQMEEDDEVDVVIQSPQPQRSSRQDPTSATRITREVEWQMEREIVSRHAADPANSNRLIYIPSDEISQDDAEDQEELREEHPDDRSPTVESIREDVSIGKESFDEQPPNNGFDNFGPMENSPEQEPIEEPVQEEDEEHPDFIEEEPRGYESDHEPGPLRFNEQEMDMEPRIVDDDGSDIWQETRHAEPEAKSERSPFPTTSGTTDPEPEVLDDEDDGFDIWQEEARDHSHISQQSEHDQIHNQVLDSEPVSPWRHIAEPSPAQDYMSSSPAYVSLDQNDTLHLERNHIRQLQNRDIDLSALLAEEDTPNRARYYNGTSTPRSILSRRPGAQNSSNQSSAIKSKSPKKRVRLQTISQSPDREVEPAHEDNAAAPQDPQDPEPFQEPEIIDDGNVSDASVHDIEDTHEDVANTPEASRQADMNAPASSWLNRITSLTPRWLKAPTKDADDSSSVVSEEEPEDGHSEPGNLATVEAAKEISEDPESRSPSNRSSESPWRYVDEPEMPPPVEVPDHRPGRSQAPPGPRPLATFGFFSDAHYGALRRVYQMAKRHPDRFPYYDAPARRNIIGDWIWTSNGRHGVPITEAQFAIIDRFVHDLSRADAEFGGSGQVEWTEADLHRRLISIIIGEQIREERQAKATRGASVEPWR</sequence>
<feature type="compositionally biased region" description="Low complexity" evidence="1">
    <location>
        <begin position="604"/>
        <end position="614"/>
    </location>
</feature>
<feature type="compositionally biased region" description="Basic and acidic residues" evidence="1">
    <location>
        <begin position="1066"/>
        <end position="1076"/>
    </location>
</feature>
<accession>A0A9W9LHJ3</accession>
<keyword evidence="3" id="KW-1185">Reference proteome</keyword>
<protein>
    <recommendedName>
        <fullName evidence="4">AT DNA binding protein</fullName>
    </recommendedName>
</protein>
<feature type="compositionally biased region" description="Polar residues" evidence="1">
    <location>
        <begin position="1"/>
        <end position="12"/>
    </location>
</feature>
<feature type="compositionally biased region" description="Acidic residues" evidence="1">
    <location>
        <begin position="970"/>
        <end position="982"/>
    </location>
</feature>
<feature type="compositionally biased region" description="Basic and acidic residues" evidence="1">
    <location>
        <begin position="352"/>
        <end position="366"/>
    </location>
</feature>
<organism evidence="2 3">
    <name type="scientific">Penicillium capsulatum</name>
    <dbReference type="NCBI Taxonomy" id="69766"/>
    <lineage>
        <taxon>Eukaryota</taxon>
        <taxon>Fungi</taxon>
        <taxon>Dikarya</taxon>
        <taxon>Ascomycota</taxon>
        <taxon>Pezizomycotina</taxon>
        <taxon>Eurotiomycetes</taxon>
        <taxon>Eurotiomycetidae</taxon>
        <taxon>Eurotiales</taxon>
        <taxon>Aspergillaceae</taxon>
        <taxon>Penicillium</taxon>
    </lineage>
</organism>
<dbReference type="EMBL" id="JAPQKO010000006">
    <property type="protein sequence ID" value="KAJ5155905.1"/>
    <property type="molecule type" value="Genomic_DNA"/>
</dbReference>
<feature type="compositionally biased region" description="Basic and acidic residues" evidence="1">
    <location>
        <begin position="570"/>
        <end position="582"/>
    </location>
</feature>
<feature type="compositionally biased region" description="Basic and acidic residues" evidence="1">
    <location>
        <begin position="990"/>
        <end position="1001"/>
    </location>
</feature>
<feature type="compositionally biased region" description="Low complexity" evidence="1">
    <location>
        <begin position="335"/>
        <end position="349"/>
    </location>
</feature>
<feature type="region of interest" description="Disordered" evidence="1">
    <location>
        <begin position="563"/>
        <end position="807"/>
    </location>
</feature>
<dbReference type="Proteomes" id="UP001146351">
    <property type="component" value="Unassembled WGS sequence"/>
</dbReference>
<evidence type="ECO:0000313" key="2">
    <source>
        <dbReference type="EMBL" id="KAJ5155905.1"/>
    </source>
</evidence>